<name>A0ABN0WZ97_9LACT</name>
<evidence type="ECO:0000259" key="10">
    <source>
        <dbReference type="SMART" id="SM00387"/>
    </source>
</evidence>
<keyword evidence="5" id="KW-0547">Nucleotide-binding</keyword>
<dbReference type="Pfam" id="PF07730">
    <property type="entry name" value="HisKA_3"/>
    <property type="match status" value="1"/>
</dbReference>
<evidence type="ECO:0000256" key="6">
    <source>
        <dbReference type="ARBA" id="ARBA00022777"/>
    </source>
</evidence>
<keyword evidence="8" id="KW-0902">Two-component regulatory system</keyword>
<dbReference type="InterPro" id="IPR003594">
    <property type="entry name" value="HATPase_dom"/>
</dbReference>
<evidence type="ECO:0000256" key="8">
    <source>
        <dbReference type="ARBA" id="ARBA00023012"/>
    </source>
</evidence>
<evidence type="ECO:0000256" key="1">
    <source>
        <dbReference type="ARBA" id="ARBA00000085"/>
    </source>
</evidence>
<dbReference type="Gene3D" id="3.30.565.10">
    <property type="entry name" value="Histidine kinase-like ATPase, C-terminal domain"/>
    <property type="match status" value="1"/>
</dbReference>
<feature type="domain" description="Histidine kinase/HSP90-like ATPase" evidence="10">
    <location>
        <begin position="283"/>
        <end position="373"/>
    </location>
</feature>
<organism evidence="11 12">
    <name type="scientific">Alkalibacterium iburiense</name>
    <dbReference type="NCBI Taxonomy" id="290589"/>
    <lineage>
        <taxon>Bacteria</taxon>
        <taxon>Bacillati</taxon>
        <taxon>Bacillota</taxon>
        <taxon>Bacilli</taxon>
        <taxon>Lactobacillales</taxon>
        <taxon>Carnobacteriaceae</taxon>
        <taxon>Alkalibacterium</taxon>
    </lineage>
</organism>
<dbReference type="SUPFAM" id="SSF55874">
    <property type="entry name" value="ATPase domain of HSP90 chaperone/DNA topoisomerase II/histidine kinase"/>
    <property type="match status" value="1"/>
</dbReference>
<accession>A0ABN0WZ97</accession>
<keyword evidence="4" id="KW-0808">Transferase</keyword>
<evidence type="ECO:0000313" key="11">
    <source>
        <dbReference type="EMBL" id="GAA0351071.1"/>
    </source>
</evidence>
<evidence type="ECO:0000256" key="3">
    <source>
        <dbReference type="ARBA" id="ARBA00022553"/>
    </source>
</evidence>
<evidence type="ECO:0000256" key="9">
    <source>
        <dbReference type="SAM" id="Phobius"/>
    </source>
</evidence>
<gene>
    <name evidence="11" type="ORF">GCM10008932_00310</name>
</gene>
<dbReference type="Gene3D" id="1.20.5.1930">
    <property type="match status" value="1"/>
</dbReference>
<dbReference type="CDD" id="cd16917">
    <property type="entry name" value="HATPase_UhpB-NarQ-NarX-like"/>
    <property type="match status" value="1"/>
</dbReference>
<evidence type="ECO:0000313" key="12">
    <source>
        <dbReference type="Proteomes" id="UP001501166"/>
    </source>
</evidence>
<protein>
    <recommendedName>
        <fullName evidence="2">histidine kinase</fullName>
        <ecNumber evidence="2">2.7.13.3</ecNumber>
    </recommendedName>
</protein>
<evidence type="ECO:0000256" key="2">
    <source>
        <dbReference type="ARBA" id="ARBA00012438"/>
    </source>
</evidence>
<dbReference type="InterPro" id="IPR050482">
    <property type="entry name" value="Sensor_HK_TwoCompSys"/>
</dbReference>
<comment type="catalytic activity">
    <reaction evidence="1">
        <text>ATP + protein L-histidine = ADP + protein N-phospho-L-histidine.</text>
        <dbReference type="EC" id="2.7.13.3"/>
    </reaction>
</comment>
<dbReference type="Pfam" id="PF02518">
    <property type="entry name" value="HATPase_c"/>
    <property type="match status" value="1"/>
</dbReference>
<dbReference type="InterPro" id="IPR036890">
    <property type="entry name" value="HATPase_C_sf"/>
</dbReference>
<evidence type="ECO:0000256" key="7">
    <source>
        <dbReference type="ARBA" id="ARBA00022840"/>
    </source>
</evidence>
<feature type="transmembrane region" description="Helical" evidence="9">
    <location>
        <begin position="27"/>
        <end position="44"/>
    </location>
</feature>
<feature type="transmembrane region" description="Helical" evidence="9">
    <location>
        <begin position="91"/>
        <end position="109"/>
    </location>
</feature>
<dbReference type="PANTHER" id="PTHR24421">
    <property type="entry name" value="NITRATE/NITRITE SENSOR PROTEIN NARX-RELATED"/>
    <property type="match status" value="1"/>
</dbReference>
<reference evidence="11 12" key="1">
    <citation type="journal article" date="2019" name="Int. J. Syst. Evol. Microbiol.">
        <title>The Global Catalogue of Microorganisms (GCM) 10K type strain sequencing project: providing services to taxonomists for standard genome sequencing and annotation.</title>
        <authorList>
            <consortium name="The Broad Institute Genomics Platform"/>
            <consortium name="The Broad Institute Genome Sequencing Center for Infectious Disease"/>
            <person name="Wu L."/>
            <person name="Ma J."/>
        </authorList>
    </citation>
    <scope>NUCLEOTIDE SEQUENCE [LARGE SCALE GENOMIC DNA]</scope>
    <source>
        <strain evidence="11 12">JCM 12662</strain>
    </source>
</reference>
<comment type="caution">
    <text evidence="11">The sequence shown here is derived from an EMBL/GenBank/DDBJ whole genome shotgun (WGS) entry which is preliminary data.</text>
</comment>
<keyword evidence="9" id="KW-0472">Membrane</keyword>
<keyword evidence="12" id="KW-1185">Reference proteome</keyword>
<keyword evidence="9" id="KW-1133">Transmembrane helix</keyword>
<dbReference type="InterPro" id="IPR011712">
    <property type="entry name" value="Sig_transdc_His_kin_sub3_dim/P"/>
</dbReference>
<sequence length="377" mass="43072">MILIKIILTGLSLMQYATQSTFWKTDFYWLFIWIIAFHLLWFYVERPVLRGVMLGIIALLSVINTAILPQLPFLLLALLMIDIRTEWSRKGAGTAIGILGILLSLQWTFLTSWPALHTLLVFIGVLTLAWWSAEQSLVIKDRTERQYELKLIQDELEEKATLLHTHMQSMEEVYTLNERNRISRDLHDSVGHTLSTLVIQTAALQKLTEKSDPTASNMLGELHEFTQKGLAEVRSVIHALKPANYTQIAFFERLNNLMKEYENTSPFHIFFNHNDQQWTLNEEQEALLFRAIQEFIGNSSKHSQATEVRIHLHFTDRSVILTMQDNGVGTDDIKPQMGLSGMEERAQLLGGKVTVRSSLHAGFNVRIVIPKGGNGYV</sequence>
<feature type="transmembrane region" description="Helical" evidence="9">
    <location>
        <begin position="56"/>
        <end position="79"/>
    </location>
</feature>
<evidence type="ECO:0000256" key="5">
    <source>
        <dbReference type="ARBA" id="ARBA00022741"/>
    </source>
</evidence>
<dbReference type="RefSeq" id="WP_343752760.1">
    <property type="nucleotide sequence ID" value="NZ_BAAACW010000005.1"/>
</dbReference>
<keyword evidence="9" id="KW-0812">Transmembrane</keyword>
<dbReference type="Proteomes" id="UP001501166">
    <property type="component" value="Unassembled WGS sequence"/>
</dbReference>
<keyword evidence="6" id="KW-0418">Kinase</keyword>
<feature type="transmembrane region" description="Helical" evidence="9">
    <location>
        <begin position="115"/>
        <end position="133"/>
    </location>
</feature>
<keyword evidence="7" id="KW-0067">ATP-binding</keyword>
<evidence type="ECO:0000256" key="4">
    <source>
        <dbReference type="ARBA" id="ARBA00022679"/>
    </source>
</evidence>
<keyword evidence="3" id="KW-0597">Phosphoprotein</keyword>
<dbReference type="SMART" id="SM00387">
    <property type="entry name" value="HATPase_c"/>
    <property type="match status" value="1"/>
</dbReference>
<dbReference type="PANTHER" id="PTHR24421:SF10">
    <property type="entry name" value="NITRATE_NITRITE SENSOR PROTEIN NARQ"/>
    <property type="match status" value="1"/>
</dbReference>
<dbReference type="EC" id="2.7.13.3" evidence="2"/>
<proteinExistence type="predicted"/>
<dbReference type="EMBL" id="BAAACW010000005">
    <property type="protein sequence ID" value="GAA0351071.1"/>
    <property type="molecule type" value="Genomic_DNA"/>
</dbReference>